<dbReference type="EMBL" id="AACGUZ010000007">
    <property type="protein sequence ID" value="EAK5103641.1"/>
    <property type="molecule type" value="Genomic_DNA"/>
</dbReference>
<dbReference type="Proteomes" id="UP000409545">
    <property type="component" value="Unassembled WGS sequence"/>
</dbReference>
<gene>
    <name evidence="1" type="ORF">B9Q54_05100</name>
    <name evidence="2" type="ORF">FJM45_04320</name>
</gene>
<dbReference type="AlphaFoldDB" id="A0A5Y7DLP3"/>
<protein>
    <recommendedName>
        <fullName evidence="4">Lipoprotein</fullName>
    </recommendedName>
</protein>
<comment type="caution">
    <text evidence="2">The sequence shown here is derived from an EMBL/GenBank/DDBJ whole genome shotgun (WGS) entry which is preliminary data.</text>
</comment>
<evidence type="ECO:0000313" key="2">
    <source>
        <dbReference type="EMBL" id="ECK9989807.1"/>
    </source>
</evidence>
<organism evidence="2">
    <name type="scientific">Campylobacter coli</name>
    <dbReference type="NCBI Taxonomy" id="195"/>
    <lineage>
        <taxon>Bacteria</taxon>
        <taxon>Pseudomonadati</taxon>
        <taxon>Campylobacterota</taxon>
        <taxon>Epsilonproteobacteria</taxon>
        <taxon>Campylobacterales</taxon>
        <taxon>Campylobacteraceae</taxon>
        <taxon>Campylobacter</taxon>
    </lineage>
</organism>
<name>A0A5Y7DLP3_CAMCO</name>
<proteinExistence type="predicted"/>
<dbReference type="RefSeq" id="WP_075395223.1">
    <property type="nucleotide sequence ID" value="NZ_CP018900.1"/>
</dbReference>
<accession>A0A5Y7DLP3</accession>
<dbReference type="EMBL" id="AAJEIL010000014">
    <property type="protein sequence ID" value="ECK9989807.1"/>
    <property type="molecule type" value="Genomic_DNA"/>
</dbReference>
<evidence type="ECO:0000313" key="3">
    <source>
        <dbReference type="Proteomes" id="UP000409545"/>
    </source>
</evidence>
<evidence type="ECO:0000313" key="1">
    <source>
        <dbReference type="EMBL" id="EAK5103641.1"/>
    </source>
</evidence>
<sequence>MKYFIFGLLAIILLSGCGKREVSKDTTLGNLRKQAFEEFVAFPYKEKSELKDSIKNIVLEYIKTNNIQADLFKLNNFTNCVMYNIWEKNPNQTLVLPLQVCTNEINNGELDKINYEDPSWILGQFDTVSGEHYLASKYIKDNLNDPKSYDFVDASYNILQNGSQVLITTEYIAKNLLGGNTRNKTAILFSNRGEILAVY</sequence>
<dbReference type="PROSITE" id="PS51257">
    <property type="entry name" value="PROKAR_LIPOPROTEIN"/>
    <property type="match status" value="1"/>
</dbReference>
<reference evidence="2" key="1">
    <citation type="submission" date="2019-06" db="EMBL/GenBank/DDBJ databases">
        <authorList>
            <consortium name="NARMS: The National Antimicrobial Resistance Monitoring System"/>
        </authorList>
    </citation>
    <scope>NUCLEOTIDE SEQUENCE</scope>
    <source>
        <strain evidence="1 3">FSIS1711007</strain>
        <strain evidence="2">FSIS21924625</strain>
    </source>
</reference>
<evidence type="ECO:0008006" key="4">
    <source>
        <dbReference type="Google" id="ProtNLM"/>
    </source>
</evidence>